<keyword evidence="9" id="KW-1185">Reference proteome</keyword>
<dbReference type="InterPro" id="IPR011701">
    <property type="entry name" value="MFS"/>
</dbReference>
<dbReference type="KEGG" id="cfk:CFRA_07755"/>
<dbReference type="Proteomes" id="UP000185434">
    <property type="component" value="Chromosome"/>
</dbReference>
<comment type="subcellular location">
    <subcellularLocation>
        <location evidence="1">Cell membrane</location>
        <topology evidence="1">Multi-pass membrane protein</topology>
    </subcellularLocation>
</comment>
<evidence type="ECO:0000313" key="8">
    <source>
        <dbReference type="EMBL" id="APT89174.1"/>
    </source>
</evidence>
<protein>
    <submittedName>
        <fullName evidence="8">Membrane protein</fullName>
    </submittedName>
</protein>
<dbReference type="OrthoDB" id="5189108at2"/>
<evidence type="ECO:0000256" key="2">
    <source>
        <dbReference type="ARBA" id="ARBA00022692"/>
    </source>
</evidence>
<feature type="transmembrane region" description="Helical" evidence="6">
    <location>
        <begin position="227"/>
        <end position="253"/>
    </location>
</feature>
<evidence type="ECO:0000256" key="3">
    <source>
        <dbReference type="ARBA" id="ARBA00022989"/>
    </source>
</evidence>
<feature type="region of interest" description="Disordered" evidence="5">
    <location>
        <begin position="457"/>
        <end position="482"/>
    </location>
</feature>
<feature type="transmembrane region" description="Helical" evidence="6">
    <location>
        <begin position="259"/>
        <end position="279"/>
    </location>
</feature>
<dbReference type="AlphaFoldDB" id="A0A1L7CTJ4"/>
<feature type="transmembrane region" description="Helical" evidence="6">
    <location>
        <begin position="323"/>
        <end position="344"/>
    </location>
</feature>
<feature type="transmembrane region" description="Helical" evidence="6">
    <location>
        <begin position="117"/>
        <end position="138"/>
    </location>
</feature>
<dbReference type="PROSITE" id="PS50850">
    <property type="entry name" value="MFS"/>
    <property type="match status" value="1"/>
</dbReference>
<accession>A0A1L7CTJ4</accession>
<dbReference type="SUPFAM" id="SSF103473">
    <property type="entry name" value="MFS general substrate transporter"/>
    <property type="match status" value="1"/>
</dbReference>
<dbReference type="InterPro" id="IPR036259">
    <property type="entry name" value="MFS_trans_sf"/>
</dbReference>
<name>A0A1L7CTJ4_9CORY</name>
<dbReference type="RefSeq" id="WP_156887986.1">
    <property type="nucleotide sequence ID" value="NZ_CP009247.1"/>
</dbReference>
<feature type="transmembrane region" description="Helical" evidence="6">
    <location>
        <begin position="390"/>
        <end position="410"/>
    </location>
</feature>
<feature type="transmembrane region" description="Helical" evidence="6">
    <location>
        <begin position="83"/>
        <end position="105"/>
    </location>
</feature>
<evidence type="ECO:0000259" key="7">
    <source>
        <dbReference type="PROSITE" id="PS50850"/>
    </source>
</evidence>
<dbReference type="Gene3D" id="1.20.1250.20">
    <property type="entry name" value="MFS general substrate transporter like domains"/>
    <property type="match status" value="1"/>
</dbReference>
<feature type="transmembrane region" description="Helical" evidence="6">
    <location>
        <begin position="150"/>
        <end position="173"/>
    </location>
</feature>
<feature type="transmembrane region" description="Helical" evidence="6">
    <location>
        <begin position="365"/>
        <end position="384"/>
    </location>
</feature>
<feature type="transmembrane region" description="Helical" evidence="6">
    <location>
        <begin position="300"/>
        <end position="317"/>
    </location>
</feature>
<feature type="transmembrane region" description="Helical" evidence="6">
    <location>
        <begin position="57"/>
        <end position="76"/>
    </location>
</feature>
<organism evidence="8 9">
    <name type="scientific">Corynebacterium frankenforstense DSM 45800</name>
    <dbReference type="NCBI Taxonomy" id="1437875"/>
    <lineage>
        <taxon>Bacteria</taxon>
        <taxon>Bacillati</taxon>
        <taxon>Actinomycetota</taxon>
        <taxon>Actinomycetes</taxon>
        <taxon>Mycobacteriales</taxon>
        <taxon>Corynebacteriaceae</taxon>
        <taxon>Corynebacterium</taxon>
    </lineage>
</organism>
<feature type="domain" description="Major facilitator superfamily (MFS) profile" evidence="7">
    <location>
        <begin position="1"/>
        <end position="412"/>
    </location>
</feature>
<keyword evidence="2 6" id="KW-0812">Transmembrane</keyword>
<keyword evidence="4 6" id="KW-0472">Membrane</keyword>
<dbReference type="GO" id="GO:0005886">
    <property type="term" value="C:plasma membrane"/>
    <property type="evidence" value="ECO:0007669"/>
    <property type="project" value="UniProtKB-SubCell"/>
</dbReference>
<dbReference type="STRING" id="1437875.CFRA_07755"/>
<dbReference type="GO" id="GO:0022857">
    <property type="term" value="F:transmembrane transporter activity"/>
    <property type="evidence" value="ECO:0007669"/>
    <property type="project" value="InterPro"/>
</dbReference>
<feature type="compositionally biased region" description="Basic and acidic residues" evidence="5">
    <location>
        <begin position="464"/>
        <end position="482"/>
    </location>
</feature>
<dbReference type="InterPro" id="IPR020846">
    <property type="entry name" value="MFS_dom"/>
</dbReference>
<dbReference type="PANTHER" id="PTHR23531:SF1">
    <property type="entry name" value="QUINOLENE RESISTANCE PROTEIN NORA"/>
    <property type="match status" value="1"/>
</dbReference>
<evidence type="ECO:0000256" key="4">
    <source>
        <dbReference type="ARBA" id="ARBA00023136"/>
    </source>
</evidence>
<reference evidence="8 9" key="1">
    <citation type="submission" date="2014-08" db="EMBL/GenBank/DDBJ databases">
        <title>Complete genome sequence of Corynebacterium frankenforstense ST18(T) (=DSM 45800(T)), isolated from raw cow milk.</title>
        <authorList>
            <person name="Ruckert C."/>
            <person name="Albersmeier A."/>
            <person name="Winkler A."/>
            <person name="Lipski A."/>
            <person name="Kalinowski J."/>
        </authorList>
    </citation>
    <scope>NUCLEOTIDE SEQUENCE [LARGE SCALE GENOMIC DNA]</scope>
    <source>
        <strain evidence="8 9">ST18</strain>
    </source>
</reference>
<sequence>MAVQALSRAEIEKLDSIWKSPGYIPTLLAVACAFGSWSVLLPVVPLAVIDSGGSETLAGWTTGAFIVTTVATQVFTPRLLRRFGYTPVMAVAAFLLGVPALGYMLGMSAGPALGFSALRGFGFGALTVAESALIAELVPVRFLGKASGMLGVFLGVSQMLCLPLGLALVNAGLGYNSSYIVGAVIAVGAALLCLRIPAVRPGGEDSSEPSAYEHIDESGPKVPTWKLVTVPAAAIMTVSMSFGAVSTFLPAAVKELDPVTGAVIGGFMLSIVGGASMVFRYASGVIADRRGMPGSTMRPGQALAVVGVALMAVVMFADWSVWWLVVAAICFGGGFGVVQNEALLTMFMRLPRSRVSDASAIWNGAYDSGTGVGSVIFGMVAAGAAYSDAFAMGAAVIALGLLLTFADAVLGRHRIAEHSNTRARLRQVPVARRAVRGARALRRRAADAPVDVAALLRRRPPRPGWKEREDGEGGDDSAARRD</sequence>
<dbReference type="Pfam" id="PF07690">
    <property type="entry name" value="MFS_1"/>
    <property type="match status" value="1"/>
</dbReference>
<proteinExistence type="predicted"/>
<dbReference type="InterPro" id="IPR052714">
    <property type="entry name" value="MFS_Exporter"/>
</dbReference>
<dbReference type="EMBL" id="CP009247">
    <property type="protein sequence ID" value="APT89174.1"/>
    <property type="molecule type" value="Genomic_DNA"/>
</dbReference>
<dbReference type="PANTHER" id="PTHR23531">
    <property type="entry name" value="QUINOLENE RESISTANCE PROTEIN NORA"/>
    <property type="match status" value="1"/>
</dbReference>
<feature type="transmembrane region" description="Helical" evidence="6">
    <location>
        <begin position="179"/>
        <end position="198"/>
    </location>
</feature>
<evidence type="ECO:0000256" key="1">
    <source>
        <dbReference type="ARBA" id="ARBA00004651"/>
    </source>
</evidence>
<evidence type="ECO:0000313" key="9">
    <source>
        <dbReference type="Proteomes" id="UP000185434"/>
    </source>
</evidence>
<feature type="transmembrane region" description="Helical" evidence="6">
    <location>
        <begin position="23"/>
        <end position="45"/>
    </location>
</feature>
<dbReference type="CDD" id="cd17489">
    <property type="entry name" value="MFS_YfcJ_like"/>
    <property type="match status" value="1"/>
</dbReference>
<evidence type="ECO:0000256" key="6">
    <source>
        <dbReference type="SAM" id="Phobius"/>
    </source>
</evidence>
<keyword evidence="3 6" id="KW-1133">Transmembrane helix</keyword>
<evidence type="ECO:0000256" key="5">
    <source>
        <dbReference type="SAM" id="MobiDB-lite"/>
    </source>
</evidence>
<gene>
    <name evidence="8" type="ORF">CFRA_07755</name>
</gene>